<dbReference type="AlphaFoldDB" id="A0A968GIB1"/>
<feature type="transmembrane region" description="Helical" evidence="2">
    <location>
        <begin position="37"/>
        <end position="57"/>
    </location>
</feature>
<proteinExistence type="predicted"/>
<dbReference type="Proteomes" id="UP000778951">
    <property type="component" value="Unassembled WGS sequence"/>
</dbReference>
<protein>
    <submittedName>
        <fullName evidence="3">Uncharacterized protein</fullName>
    </submittedName>
</protein>
<evidence type="ECO:0000256" key="1">
    <source>
        <dbReference type="SAM" id="Coils"/>
    </source>
</evidence>
<keyword evidence="2" id="KW-0472">Membrane</keyword>
<sequence>MFWQKKSIVAKGIEIEDKYKQHHVLPKLEDASAQRRLNYMVAGIFAITFGVISWLFLYHVADIFHQGFLLFLVGLTLFLGITGLSAWFGHWVAMRAGKMRVEQYYQLYAHYEGDLQEVKVAREALMRAEERLASTEDQLDRLIGSTYNRPLLVASFAAISAVFLHKWQKSTKHLARNPEKTTLQAQDLTDQMVYQHDIESDKGEPT</sequence>
<comment type="caution">
    <text evidence="3">The sequence shown here is derived from an EMBL/GenBank/DDBJ whole genome shotgun (WGS) entry which is preliminary data.</text>
</comment>
<evidence type="ECO:0000256" key="2">
    <source>
        <dbReference type="SAM" id="Phobius"/>
    </source>
</evidence>
<keyword evidence="1" id="KW-0175">Coiled coil</keyword>
<gene>
    <name evidence="3" type="ORF">HCT48_04605</name>
</gene>
<keyword evidence="2" id="KW-1133">Transmembrane helix</keyword>
<evidence type="ECO:0000313" key="4">
    <source>
        <dbReference type="Proteomes" id="UP000778951"/>
    </source>
</evidence>
<accession>A0A968GIB1</accession>
<name>A0A968GIB1_9SPIO</name>
<feature type="transmembrane region" description="Helical" evidence="2">
    <location>
        <begin position="69"/>
        <end position="93"/>
    </location>
</feature>
<keyword evidence="2" id="KW-0812">Transmembrane</keyword>
<reference evidence="3" key="1">
    <citation type="submission" date="2020-03" db="EMBL/GenBank/DDBJ databases">
        <title>Spirochaetal bacteria isolated from arthropods constitute a novel genus Entomospira genus novum within the order Spirochaetales.</title>
        <authorList>
            <person name="Grana-Miraglia L."/>
            <person name="Sikutova S."/>
            <person name="Fingerle V."/>
            <person name="Sing A."/>
            <person name="Castillo-Ramirez S."/>
            <person name="Margos G."/>
            <person name="Rudolf I."/>
        </authorList>
    </citation>
    <scope>NUCLEOTIDE SEQUENCE</scope>
    <source>
        <strain evidence="3">BR149</strain>
    </source>
</reference>
<keyword evidence="4" id="KW-1185">Reference proteome</keyword>
<dbReference type="RefSeq" id="WP_167695583.1">
    <property type="nucleotide sequence ID" value="NZ_CP118181.1"/>
</dbReference>
<feature type="coiled-coil region" evidence="1">
    <location>
        <begin position="118"/>
        <end position="145"/>
    </location>
</feature>
<dbReference type="EMBL" id="JAATLM010000001">
    <property type="protein sequence ID" value="NIZ69494.1"/>
    <property type="molecule type" value="Genomic_DNA"/>
</dbReference>
<organism evidence="3 4">
    <name type="scientific">Entomospira culicis</name>
    <dbReference type="NCBI Taxonomy" id="2719989"/>
    <lineage>
        <taxon>Bacteria</taxon>
        <taxon>Pseudomonadati</taxon>
        <taxon>Spirochaetota</taxon>
        <taxon>Spirochaetia</taxon>
        <taxon>Spirochaetales</taxon>
        <taxon>Spirochaetaceae</taxon>
        <taxon>Entomospira</taxon>
    </lineage>
</organism>
<evidence type="ECO:0000313" key="3">
    <source>
        <dbReference type="EMBL" id="NIZ69494.1"/>
    </source>
</evidence>